<evidence type="ECO:0000256" key="1">
    <source>
        <dbReference type="SAM" id="Phobius"/>
    </source>
</evidence>
<proteinExistence type="predicted"/>
<reference evidence="3" key="1">
    <citation type="submission" date="2012-08" db="EMBL/GenBank/DDBJ databases">
        <title>The Genome Sequence of Wuchereria bancrofti.</title>
        <authorList>
            <person name="Nutman T.B."/>
            <person name="Fink D.L."/>
            <person name="Russ C."/>
            <person name="Young S."/>
            <person name="Zeng Q."/>
            <person name="Koehrsen M."/>
            <person name="Alvarado L."/>
            <person name="Berlin A."/>
            <person name="Chapman S.B."/>
            <person name="Chen Z."/>
            <person name="Freedman E."/>
            <person name="Gellesch M."/>
            <person name="Goldberg J."/>
            <person name="Griggs A."/>
            <person name="Gujja S."/>
            <person name="Heilman E.R."/>
            <person name="Heiman D."/>
            <person name="Hepburn T."/>
            <person name="Howarth C."/>
            <person name="Jen D."/>
            <person name="Larson L."/>
            <person name="Lewis B."/>
            <person name="Mehta T."/>
            <person name="Park D."/>
            <person name="Pearson M."/>
            <person name="Roberts A."/>
            <person name="Saif S."/>
            <person name="Shea T."/>
            <person name="Shenoy N."/>
            <person name="Sisk P."/>
            <person name="Stolte C."/>
            <person name="Sykes S."/>
            <person name="Walk T."/>
            <person name="White J."/>
            <person name="Yandava C."/>
            <person name="Haas B."/>
            <person name="Henn M.R."/>
            <person name="Nusbaum C."/>
            <person name="Birren B."/>
        </authorList>
    </citation>
    <scope>NUCLEOTIDE SEQUENCE [LARGE SCALE GENOMIC DNA]</scope>
    <source>
        <strain evidence="3">NA</strain>
    </source>
</reference>
<evidence type="ECO:0000313" key="2">
    <source>
        <dbReference type="EMBL" id="EJW83102.1"/>
    </source>
</evidence>
<keyword evidence="1" id="KW-0812">Transmembrane</keyword>
<protein>
    <submittedName>
        <fullName evidence="2">Uncharacterized protein</fullName>
    </submittedName>
</protein>
<dbReference type="EMBL" id="ADBV01002425">
    <property type="protein sequence ID" value="EJW83102.1"/>
    <property type="molecule type" value="Genomic_DNA"/>
</dbReference>
<comment type="caution">
    <text evidence="2">The sequence shown here is derived from an EMBL/GenBank/DDBJ whole genome shotgun (WGS) entry which is preliminary data.</text>
</comment>
<name>J9F0Y0_WUCBA</name>
<dbReference type="Proteomes" id="UP000004810">
    <property type="component" value="Unassembled WGS sequence"/>
</dbReference>
<sequence length="147" mass="17414">MYARVLAFVYILCLRFRVRARMRVGTFTRNIWEKTAAMRYCTNTHLIIIVICCISISEVYMLRRHMHNHDVDETPLEINHDDHKLGKLLSLRTDDMISEKDSVINIRKGDHLTLNSVHRKIQIILFTCSNYFNEINELCRISQKSFV</sequence>
<organism evidence="2 3">
    <name type="scientific">Wuchereria bancrofti</name>
    <dbReference type="NCBI Taxonomy" id="6293"/>
    <lineage>
        <taxon>Eukaryota</taxon>
        <taxon>Metazoa</taxon>
        <taxon>Ecdysozoa</taxon>
        <taxon>Nematoda</taxon>
        <taxon>Chromadorea</taxon>
        <taxon>Rhabditida</taxon>
        <taxon>Spirurina</taxon>
        <taxon>Spiruromorpha</taxon>
        <taxon>Filarioidea</taxon>
        <taxon>Onchocercidae</taxon>
        <taxon>Wuchereria</taxon>
    </lineage>
</organism>
<gene>
    <name evidence="2" type="ORF">WUBG_05986</name>
</gene>
<keyword evidence="1" id="KW-1133">Transmembrane helix</keyword>
<feature type="transmembrane region" description="Helical" evidence="1">
    <location>
        <begin position="44"/>
        <end position="62"/>
    </location>
</feature>
<accession>J9F0Y0</accession>
<dbReference type="AlphaFoldDB" id="J9F0Y0"/>
<evidence type="ECO:0000313" key="3">
    <source>
        <dbReference type="Proteomes" id="UP000004810"/>
    </source>
</evidence>
<keyword evidence="1" id="KW-0472">Membrane</keyword>